<accession>A0AB38ZLH7</accession>
<dbReference type="Gene3D" id="3.90.1530.10">
    <property type="entry name" value="Conserved hypothetical protein from pyrococcus furiosus pfu- 392566-001, ParB domain"/>
    <property type="match status" value="1"/>
</dbReference>
<sequence>MKYQLLPPLSADDYAALKSSIIACGVLVPVEYDEHGNILDGHHRVAICESLGLVNFPRVVRENLSEDDKRSHVRSLNLARRHLTTFQKREIIEAQLLETPHLSNRTLAKILGVDNKTVLNRRVSLESKGRLRRPVRVQARNGVYHPADRPRSLPSPLMSDGIRLDGLHVYDVIRRIRECEHDLALLRPIVDRGLPSDDRLTVRDVMPSSFFEDSGQ</sequence>
<reference evidence="1" key="1">
    <citation type="submission" date="2024-01" db="EMBL/GenBank/DDBJ databases">
        <title>New evidence supports the origin of RcGTA from prophage.</title>
        <authorList>
            <person name="Xu Y."/>
            <person name="Liu B."/>
            <person name="Chen F."/>
        </authorList>
    </citation>
    <scope>NUCLEOTIDE SEQUENCE</scope>
</reference>
<organism evidence="1">
    <name type="scientific">Mesorhizobium phage vB_MseS-P1</name>
    <dbReference type="NCBI Taxonomy" id="3120101"/>
    <lineage>
        <taxon>Viruses</taxon>
    </lineage>
</organism>
<dbReference type="InterPro" id="IPR036086">
    <property type="entry name" value="ParB/Sulfiredoxin_sf"/>
</dbReference>
<protein>
    <submittedName>
        <fullName evidence="1">Chromosome segregation protein ParB</fullName>
    </submittedName>
</protein>
<proteinExistence type="predicted"/>
<name>A0AB38ZLH7_9VIRU</name>
<evidence type="ECO:0000313" key="1">
    <source>
        <dbReference type="EMBL" id="XAG98222.1"/>
    </source>
</evidence>
<gene>
    <name evidence="1" type="ORF">vBMseSP1_gp18</name>
</gene>
<dbReference type="SUPFAM" id="SSF110849">
    <property type="entry name" value="ParB/Sulfiredoxin"/>
    <property type="match status" value="1"/>
</dbReference>
<dbReference type="EMBL" id="PP232116">
    <property type="protein sequence ID" value="XAG98222.1"/>
    <property type="molecule type" value="Genomic_DNA"/>
</dbReference>